<keyword evidence="2" id="KW-0812">Transmembrane</keyword>
<evidence type="ECO:0000313" key="3">
    <source>
        <dbReference type="EMBL" id="KAK3907447.1"/>
    </source>
</evidence>
<feature type="compositionally biased region" description="Gly residues" evidence="1">
    <location>
        <begin position="105"/>
        <end position="126"/>
    </location>
</feature>
<feature type="region of interest" description="Disordered" evidence="1">
    <location>
        <begin position="1"/>
        <end position="20"/>
    </location>
</feature>
<feature type="region of interest" description="Disordered" evidence="1">
    <location>
        <begin position="99"/>
        <end position="129"/>
    </location>
</feature>
<sequence length="428" mass="44395">MLVEPTPEGSGPPASLQAPPLSKDELAAVYQAVADKGVQLDLGSIKGGYIPSSPGAGPGPGSGPGAPAAADQAGYYYYFFPIKDLGDGKMAPQQMQQLQQLGAGPSAGGSGPGSAPGSAPGSGPGPEGDREAALAMMAQLTGEPGALMAGAGGQKSVEPLFMAMSGFIGMALMFIVSVLFLPKWGALRSRGVTALKHAPDELASLTRLVAQSIEGKDCSERIACEVGRAVRSMHLGNKPLRVLEIVLPPHLAKQIGHIRRAVRKAEKCSFIPCKYPAGTWWEGGGGGGGAAKPPYGKPPFHKPPLFDKPPFNKPPLFDKPAFNKPPLFGKPPPNKLPPKQHPPPPSATTPRPAAARSTPRSKPLPHRPPAKAANNNNNKNQRNDNKNNKNKPKPVRPARPAPTAPTESSALQDSLDKGQPDTAEAGAA</sequence>
<comment type="caution">
    <text evidence="3">The sequence shown here is derived from an EMBL/GenBank/DDBJ whole genome shotgun (WGS) entry which is preliminary data.</text>
</comment>
<gene>
    <name evidence="3" type="ORF">KUF71_002946</name>
</gene>
<dbReference type="Proteomes" id="UP001219518">
    <property type="component" value="Unassembled WGS sequence"/>
</dbReference>
<reference evidence="3" key="2">
    <citation type="journal article" date="2023" name="BMC Genomics">
        <title>Pest status, molecular evolution, and epigenetic factors derived from the genome assembly of Frankliniella fusca, a thysanopteran phytovirus vector.</title>
        <authorList>
            <person name="Catto M.A."/>
            <person name="Labadie P.E."/>
            <person name="Jacobson A.L."/>
            <person name="Kennedy G.G."/>
            <person name="Srinivasan R."/>
            <person name="Hunt B.G."/>
        </authorList>
    </citation>
    <scope>NUCLEOTIDE SEQUENCE</scope>
    <source>
        <strain evidence="3">PL_HMW_Pooled</strain>
    </source>
</reference>
<feature type="compositionally biased region" description="Low complexity" evidence="1">
    <location>
        <begin position="370"/>
        <end position="380"/>
    </location>
</feature>
<accession>A0AAE1L730</accession>
<keyword evidence="4" id="KW-1185">Reference proteome</keyword>
<evidence type="ECO:0000313" key="4">
    <source>
        <dbReference type="Proteomes" id="UP001219518"/>
    </source>
</evidence>
<evidence type="ECO:0000256" key="1">
    <source>
        <dbReference type="SAM" id="MobiDB-lite"/>
    </source>
</evidence>
<keyword evidence="2" id="KW-1133">Transmembrane helix</keyword>
<reference evidence="3" key="1">
    <citation type="submission" date="2021-07" db="EMBL/GenBank/DDBJ databases">
        <authorList>
            <person name="Catto M.A."/>
            <person name="Jacobson A."/>
            <person name="Kennedy G."/>
            <person name="Labadie P."/>
            <person name="Hunt B.G."/>
            <person name="Srinivasan R."/>
        </authorList>
    </citation>
    <scope>NUCLEOTIDE SEQUENCE</scope>
    <source>
        <strain evidence="3">PL_HMW_Pooled</strain>
        <tissue evidence="3">Head</tissue>
    </source>
</reference>
<proteinExistence type="predicted"/>
<organism evidence="3 4">
    <name type="scientific">Frankliniella fusca</name>
    <dbReference type="NCBI Taxonomy" id="407009"/>
    <lineage>
        <taxon>Eukaryota</taxon>
        <taxon>Metazoa</taxon>
        <taxon>Ecdysozoa</taxon>
        <taxon>Arthropoda</taxon>
        <taxon>Hexapoda</taxon>
        <taxon>Insecta</taxon>
        <taxon>Pterygota</taxon>
        <taxon>Neoptera</taxon>
        <taxon>Paraneoptera</taxon>
        <taxon>Thysanoptera</taxon>
        <taxon>Terebrantia</taxon>
        <taxon>Thripoidea</taxon>
        <taxon>Thripidae</taxon>
        <taxon>Frankliniella</taxon>
    </lineage>
</organism>
<feature type="compositionally biased region" description="Pro residues" evidence="1">
    <location>
        <begin position="328"/>
        <end position="347"/>
    </location>
</feature>
<feature type="compositionally biased region" description="Low complexity" evidence="1">
    <location>
        <begin position="348"/>
        <end position="361"/>
    </location>
</feature>
<feature type="transmembrane region" description="Helical" evidence="2">
    <location>
        <begin position="160"/>
        <end position="181"/>
    </location>
</feature>
<protein>
    <submittedName>
        <fullName evidence="3">Repetitive proline-rich cell wall protein</fullName>
    </submittedName>
</protein>
<dbReference type="EMBL" id="JAHWGI010000011">
    <property type="protein sequence ID" value="KAK3907447.1"/>
    <property type="molecule type" value="Genomic_DNA"/>
</dbReference>
<evidence type="ECO:0000256" key="2">
    <source>
        <dbReference type="SAM" id="Phobius"/>
    </source>
</evidence>
<feature type="region of interest" description="Disordered" evidence="1">
    <location>
        <begin position="286"/>
        <end position="428"/>
    </location>
</feature>
<dbReference type="AlphaFoldDB" id="A0AAE1L730"/>
<name>A0AAE1L730_9NEOP</name>
<keyword evidence="2" id="KW-0472">Membrane</keyword>